<protein>
    <recommendedName>
        <fullName evidence="3">Peroxide stress protein YaaA</fullName>
    </recommendedName>
</protein>
<dbReference type="GO" id="GO:0033194">
    <property type="term" value="P:response to hydroperoxide"/>
    <property type="evidence" value="ECO:0007669"/>
    <property type="project" value="TreeGrafter"/>
</dbReference>
<name>A0A160KSW6_9MICO</name>
<dbReference type="AlphaFoldDB" id="A0A160KSW6"/>
<reference evidence="1 2" key="1">
    <citation type="submission" date="2016-05" db="EMBL/GenBank/DDBJ databases">
        <title>Complete genome sequence of Rathayibacter tritici NCPPB 1953.</title>
        <authorList>
            <person name="Park J."/>
            <person name="Lee H.-H."/>
            <person name="Lee S.-W."/>
            <person name="Seo Y.-S."/>
        </authorList>
    </citation>
    <scope>NUCLEOTIDE SEQUENCE [LARGE SCALE GENOMIC DNA]</scope>
    <source>
        <strain evidence="1 2">NCPPB 1953</strain>
    </source>
</reference>
<dbReference type="PANTHER" id="PTHR30283">
    <property type="entry name" value="PEROXIDE STRESS RESPONSE PROTEIN YAAA"/>
    <property type="match status" value="1"/>
</dbReference>
<organism evidence="1 2">
    <name type="scientific">Rathayibacter tritici</name>
    <dbReference type="NCBI Taxonomy" id="33888"/>
    <lineage>
        <taxon>Bacteria</taxon>
        <taxon>Bacillati</taxon>
        <taxon>Actinomycetota</taxon>
        <taxon>Actinomycetes</taxon>
        <taxon>Micrococcales</taxon>
        <taxon>Microbacteriaceae</taxon>
        <taxon>Rathayibacter</taxon>
    </lineage>
</organism>
<dbReference type="OrthoDB" id="3210767at2"/>
<gene>
    <name evidence="1" type="ORF">A6122_1718</name>
</gene>
<accession>A0A160KSW6</accession>
<evidence type="ECO:0000313" key="2">
    <source>
        <dbReference type="Proteomes" id="UP000077071"/>
    </source>
</evidence>
<evidence type="ECO:0000313" key="1">
    <source>
        <dbReference type="EMBL" id="AND16850.1"/>
    </source>
</evidence>
<dbReference type="InterPro" id="IPR005583">
    <property type="entry name" value="YaaA"/>
</dbReference>
<keyword evidence="2" id="KW-1185">Reference proteome</keyword>
<sequence length="250" mass="27011">MHVLLPPSETKRDGGTEAFALESLAFPELQAMRRALADAVIALASDRELSARALKLGPRQLGEIDRNAALARAPGLPAVDRFDGVLFDALDARSLERGAREALGQTVIVQSALWGPVRALDAIPAYRLSHDSRVPGFPLKRWWAAEAGRVLSTLDGLVLDLRSEAYAALGPVPPGEGRFFVRVRSRGAQGELRSLNHFNKQGKGRFVRALAEDGLATDSLDVLATWAEGRGFSLSENRETGELDLVVPEA</sequence>
<dbReference type="Pfam" id="PF03883">
    <property type="entry name" value="H2O2_YaaD"/>
    <property type="match status" value="1"/>
</dbReference>
<dbReference type="KEGG" id="rtn:A6122_1718"/>
<dbReference type="PATRIC" id="fig|33888.3.peg.1893"/>
<dbReference type="EMBL" id="CP015515">
    <property type="protein sequence ID" value="AND16850.1"/>
    <property type="molecule type" value="Genomic_DNA"/>
</dbReference>
<proteinExistence type="predicted"/>
<dbReference type="STRING" id="33888.A6122_1718"/>
<dbReference type="GO" id="GO:0005829">
    <property type="term" value="C:cytosol"/>
    <property type="evidence" value="ECO:0007669"/>
    <property type="project" value="TreeGrafter"/>
</dbReference>
<evidence type="ECO:0008006" key="3">
    <source>
        <dbReference type="Google" id="ProtNLM"/>
    </source>
</evidence>
<dbReference type="Proteomes" id="UP000077071">
    <property type="component" value="Chromosome"/>
</dbReference>
<dbReference type="RefSeq" id="WP_068253995.1">
    <property type="nucleotide sequence ID" value="NZ_CP015515.1"/>
</dbReference>
<dbReference type="PANTHER" id="PTHR30283:SF4">
    <property type="entry name" value="PEROXIDE STRESS RESISTANCE PROTEIN YAAA"/>
    <property type="match status" value="1"/>
</dbReference>